<organism evidence="1 2">
    <name type="scientific">Ilyobacter polytropus (strain ATCC 51220 / DSM 2926 / LMG 16218 / CuHBu1)</name>
    <dbReference type="NCBI Taxonomy" id="572544"/>
    <lineage>
        <taxon>Bacteria</taxon>
        <taxon>Fusobacteriati</taxon>
        <taxon>Fusobacteriota</taxon>
        <taxon>Fusobacteriia</taxon>
        <taxon>Fusobacteriales</taxon>
        <taxon>Fusobacteriaceae</taxon>
        <taxon>Ilyobacter</taxon>
    </lineage>
</organism>
<dbReference type="KEGG" id="ipo:Ilyop_2660"/>
<name>E3HCF6_ILYPC</name>
<accession>E3HCF6</accession>
<gene>
    <name evidence="1" type="ordered locus">Ilyop_2660</name>
</gene>
<keyword evidence="2" id="KW-1185">Reference proteome</keyword>
<dbReference type="EMBL" id="CP002282">
    <property type="protein sequence ID" value="ADO84416.1"/>
    <property type="molecule type" value="Genomic_DNA"/>
</dbReference>
<reference evidence="1 2" key="1">
    <citation type="journal article" date="2010" name="Stand. Genomic Sci.">
        <title>Complete genome sequence of Ilyobacter polytropus type strain (CuHbu1).</title>
        <authorList>
            <person name="Sikorski J."/>
            <person name="Chertkov O."/>
            <person name="Lapidus A."/>
            <person name="Nolan M."/>
            <person name="Lucas S."/>
            <person name="Del Rio T.G."/>
            <person name="Tice H."/>
            <person name="Cheng J.F."/>
            <person name="Tapia R."/>
            <person name="Han C."/>
            <person name="Goodwin L."/>
            <person name="Pitluck S."/>
            <person name="Liolios K."/>
            <person name="Ivanova N."/>
            <person name="Mavromatis K."/>
            <person name="Mikhailova N."/>
            <person name="Pati A."/>
            <person name="Chen A."/>
            <person name="Palaniappan K."/>
            <person name="Land M."/>
            <person name="Hauser L."/>
            <person name="Chang Y.J."/>
            <person name="Jeffries C.D."/>
            <person name="Brambilla E."/>
            <person name="Yasawong M."/>
            <person name="Rohde M."/>
            <person name="Pukall R."/>
            <person name="Spring S."/>
            <person name="Goker M."/>
            <person name="Woyke T."/>
            <person name="Bristow J."/>
            <person name="Eisen J.A."/>
            <person name="Markowitz V."/>
            <person name="Hugenholtz P."/>
            <person name="Kyrpides N.C."/>
            <person name="Klenk H.P."/>
        </authorList>
    </citation>
    <scope>NUCLEOTIDE SEQUENCE [LARGE SCALE GENOMIC DNA]</scope>
    <source>
        <strain evidence="2">ATCC 51220 / DSM 2926 / LMG 16218 / CuHBu1</strain>
        <plasmid evidence="2">pILYOP01</plasmid>
    </source>
</reference>
<protein>
    <recommendedName>
        <fullName evidence="3">ABC transporter substrate-binding protein</fullName>
    </recommendedName>
</protein>
<evidence type="ECO:0008006" key="3">
    <source>
        <dbReference type="Google" id="ProtNLM"/>
    </source>
</evidence>
<sequence length="279" mass="31284">MKKIIASVFMIVSLAVWGLEIDAPKAPPSIPLLAIEDININFYQNVSTEVVPKIIRKKGELYIIPVNVAATLYNKGVDIRLLGITSRGLLSFLSKDIEKIVDLEGKKLYIGGQGSSPDVVMKNILEKKNISLDISYRSSGEIAKLAMAGKIDNLVLPEPLATMVLSKNKNFKRVTELKDLWKGKEIPQVGIFVMGKVYDENPIEVDKIIEKYKKALERKNEVKLLERAIEEFSLKLSIGDLEESVRYMNLTLDTGCKKSVEHYLDALGIKLPGDEFYAW</sequence>
<proteinExistence type="predicted"/>
<dbReference type="RefSeq" id="WP_013389073.1">
    <property type="nucleotide sequence ID" value="NC_014633.1"/>
</dbReference>
<dbReference type="InterPro" id="IPR027024">
    <property type="entry name" value="UCP027386_ABC_sbc_TM0202"/>
</dbReference>
<evidence type="ECO:0000313" key="1">
    <source>
        <dbReference type="EMBL" id="ADO84416.1"/>
    </source>
</evidence>
<keyword evidence="1" id="KW-0614">Plasmid</keyword>
<dbReference type="SUPFAM" id="SSF53850">
    <property type="entry name" value="Periplasmic binding protein-like II"/>
    <property type="match status" value="1"/>
</dbReference>
<dbReference type="OrthoDB" id="92559at2"/>
<dbReference type="AlphaFoldDB" id="E3HCF6"/>
<evidence type="ECO:0000313" key="2">
    <source>
        <dbReference type="Proteomes" id="UP000006875"/>
    </source>
</evidence>
<dbReference type="HOGENOM" id="CLU_062584_0_0_0"/>
<dbReference type="Proteomes" id="UP000006875">
    <property type="component" value="Plasmid pILYOP01"/>
</dbReference>
<dbReference type="Gene3D" id="3.40.190.10">
    <property type="entry name" value="Periplasmic binding protein-like II"/>
    <property type="match status" value="2"/>
</dbReference>
<dbReference type="PIRSF" id="PIRSF027386">
    <property type="entry name" value="UCP027386_ABC_sbc_TM0202"/>
    <property type="match status" value="1"/>
</dbReference>
<dbReference type="PANTHER" id="PTHR30024">
    <property type="entry name" value="ALIPHATIC SULFONATES-BINDING PROTEIN-RELATED"/>
    <property type="match status" value="1"/>
</dbReference>
<geneLocation type="plasmid" evidence="1 2">
    <name>pILYOP01</name>
</geneLocation>
<dbReference type="PANTHER" id="PTHR30024:SF46">
    <property type="entry name" value="ABC TRANSPORTER, SUBSTRATE-BINDING LIPOPROTEIN"/>
    <property type="match status" value="1"/>
</dbReference>